<feature type="domain" description="DUF7108" evidence="2">
    <location>
        <begin position="26"/>
        <end position="113"/>
    </location>
</feature>
<evidence type="ECO:0000313" key="4">
    <source>
        <dbReference type="EMBL" id="NUB92848.1"/>
    </source>
</evidence>
<dbReference type="RefSeq" id="WP_174702692.1">
    <property type="nucleotide sequence ID" value="NZ_JABURA010000001.1"/>
</dbReference>
<sequence length="212" mass="23728">MTNSNESLAETGADSDDGAGDLETTELPADVVDEAERLTRIARETPDENEAEARRERRATLLSEYDFTARVRDDDGGDTLVLHPAEWHDSERGVIRTDRIADLSRAVEIPLEGTGDPDDWNDVAARNRELVERVRENHGDVHGDNAATLADFASNHYAKPIAELTDAELREFRTEYFVRNAWPSAEQRDAIAESIELISETADRSVPDRRGR</sequence>
<evidence type="ECO:0000259" key="2">
    <source>
        <dbReference type="Pfam" id="PF23418"/>
    </source>
</evidence>
<name>A0A8J8KFZ8_9EURY</name>
<feature type="compositionally biased region" description="Acidic residues" evidence="1">
    <location>
        <begin position="13"/>
        <end position="24"/>
    </location>
</feature>
<evidence type="ECO:0000259" key="3">
    <source>
        <dbReference type="Pfam" id="PF23420"/>
    </source>
</evidence>
<dbReference type="AlphaFoldDB" id="A0A8J8KFZ8"/>
<dbReference type="InterPro" id="IPR055532">
    <property type="entry name" value="DUF7108_N"/>
</dbReference>
<feature type="compositionally biased region" description="Basic and acidic residues" evidence="1">
    <location>
        <begin position="34"/>
        <end position="56"/>
    </location>
</feature>
<protein>
    <submittedName>
        <fullName evidence="4">RnhA operon protein</fullName>
    </submittedName>
</protein>
<feature type="region of interest" description="Disordered" evidence="1">
    <location>
        <begin position="1"/>
        <end position="56"/>
    </location>
</feature>
<organism evidence="4 5">
    <name type="scientific">Haloterrigena gelatinilytica</name>
    <dbReference type="NCBI Taxonomy" id="2741724"/>
    <lineage>
        <taxon>Archaea</taxon>
        <taxon>Methanobacteriati</taxon>
        <taxon>Methanobacteriota</taxon>
        <taxon>Stenosarchaea group</taxon>
        <taxon>Halobacteria</taxon>
        <taxon>Halobacteriales</taxon>
        <taxon>Natrialbaceae</taxon>
        <taxon>Haloterrigena</taxon>
    </lineage>
</organism>
<comment type="caution">
    <text evidence="4">The sequence shown here is derived from an EMBL/GenBank/DDBJ whole genome shotgun (WGS) entry which is preliminary data.</text>
</comment>
<proteinExistence type="predicted"/>
<dbReference type="OrthoDB" id="203809at2157"/>
<gene>
    <name evidence="4" type="ORF">HT576_17730</name>
</gene>
<dbReference type="Pfam" id="PF23420">
    <property type="entry name" value="DUF7108_C"/>
    <property type="match status" value="1"/>
</dbReference>
<feature type="domain" description="DUF7108" evidence="3">
    <location>
        <begin position="118"/>
        <end position="206"/>
    </location>
</feature>
<evidence type="ECO:0000256" key="1">
    <source>
        <dbReference type="SAM" id="MobiDB-lite"/>
    </source>
</evidence>
<reference evidence="4" key="1">
    <citation type="submission" date="2020-06" db="EMBL/GenBank/DDBJ databases">
        <title>Haloterrigena sp. nov., an extremely halophilic archaeon isolated from a saline sediment.</title>
        <authorList>
            <person name="Liu B.-B."/>
        </authorList>
    </citation>
    <scope>NUCLEOTIDE SEQUENCE</scope>
    <source>
        <strain evidence="4">SYSU A121-1</strain>
    </source>
</reference>
<dbReference type="Proteomes" id="UP000728647">
    <property type="component" value="Unassembled WGS sequence"/>
</dbReference>
<accession>A0A8J8KFZ8</accession>
<dbReference type="InterPro" id="IPR056494">
    <property type="entry name" value="DUF7108_C"/>
</dbReference>
<dbReference type="EMBL" id="JABURA010000001">
    <property type="protein sequence ID" value="NUB92848.1"/>
    <property type="molecule type" value="Genomic_DNA"/>
</dbReference>
<evidence type="ECO:0000313" key="5">
    <source>
        <dbReference type="Proteomes" id="UP000728647"/>
    </source>
</evidence>
<dbReference type="Pfam" id="PF23418">
    <property type="entry name" value="DUF7108"/>
    <property type="match status" value="1"/>
</dbReference>